<feature type="non-terminal residue" evidence="2">
    <location>
        <position position="1"/>
    </location>
</feature>
<dbReference type="RefSeq" id="XP_043044579.1">
    <property type="nucleotide sequence ID" value="XM_043182389.1"/>
</dbReference>
<comment type="caution">
    <text evidence="2">The sequence shown here is derived from an EMBL/GenBank/DDBJ whole genome shotgun (WGS) entry which is preliminary data.</text>
</comment>
<dbReference type="EMBL" id="MU250525">
    <property type="protein sequence ID" value="KAG7451079.1"/>
    <property type="molecule type" value="Genomic_DNA"/>
</dbReference>
<protein>
    <recommendedName>
        <fullName evidence="1">C2 domain-containing protein</fullName>
    </recommendedName>
</protein>
<organism evidence="2 3">
    <name type="scientific">Guyanagaster necrorhizus</name>
    <dbReference type="NCBI Taxonomy" id="856835"/>
    <lineage>
        <taxon>Eukaryota</taxon>
        <taxon>Fungi</taxon>
        <taxon>Dikarya</taxon>
        <taxon>Basidiomycota</taxon>
        <taxon>Agaricomycotina</taxon>
        <taxon>Agaricomycetes</taxon>
        <taxon>Agaricomycetidae</taxon>
        <taxon>Agaricales</taxon>
        <taxon>Marasmiineae</taxon>
        <taxon>Physalacriaceae</taxon>
        <taxon>Guyanagaster</taxon>
    </lineage>
</organism>
<evidence type="ECO:0000259" key="1">
    <source>
        <dbReference type="PROSITE" id="PS50004"/>
    </source>
</evidence>
<dbReference type="InterPro" id="IPR052981">
    <property type="entry name" value="Ingression_C2_domain"/>
</dbReference>
<keyword evidence="3" id="KW-1185">Reference proteome</keyword>
<name>A0A9P7W2X5_9AGAR</name>
<accession>A0A9P7W2X5</accession>
<evidence type="ECO:0000313" key="2">
    <source>
        <dbReference type="EMBL" id="KAG7451079.1"/>
    </source>
</evidence>
<dbReference type="InterPro" id="IPR000008">
    <property type="entry name" value="C2_dom"/>
</dbReference>
<dbReference type="Pfam" id="PF00168">
    <property type="entry name" value="C2"/>
    <property type="match status" value="1"/>
</dbReference>
<feature type="domain" description="C2" evidence="1">
    <location>
        <begin position="1"/>
        <end position="69"/>
    </location>
</feature>
<dbReference type="AlphaFoldDB" id="A0A9P7W2X5"/>
<dbReference type="SUPFAM" id="SSF49562">
    <property type="entry name" value="C2 domain (Calcium/lipid-binding domain, CaLB)"/>
    <property type="match status" value="1"/>
</dbReference>
<dbReference type="PANTHER" id="PTHR47052:SF3">
    <property type="entry name" value="INGRESSION PROTEIN 1"/>
    <property type="match status" value="1"/>
</dbReference>
<dbReference type="PROSITE" id="PS50004">
    <property type="entry name" value="C2"/>
    <property type="match status" value="1"/>
</dbReference>
<dbReference type="OrthoDB" id="270970at2759"/>
<dbReference type="PANTHER" id="PTHR47052">
    <property type="entry name" value="CONSERVED SERINE PROLINE-RICH PROTEIN (AFU_ORTHOLOGUE AFUA_2G01790)"/>
    <property type="match status" value="1"/>
</dbReference>
<dbReference type="GeneID" id="66104686"/>
<sequence length="88" mass="10207">KKTEVDIKGGQHPVWDAEIRFPVMKGTADKYRKLELSCWSKEPRTDELLGQAKIDISETLKTGEFDDWVLLDIDGVQRGEVYLEITYY</sequence>
<feature type="non-terminal residue" evidence="2">
    <location>
        <position position="88"/>
    </location>
</feature>
<proteinExistence type="predicted"/>
<reference evidence="2" key="1">
    <citation type="submission" date="2020-11" db="EMBL/GenBank/DDBJ databases">
        <title>Adaptations for nitrogen fixation in a non-lichenized fungal sporocarp promotes dispersal by wood-feeding termites.</title>
        <authorList>
            <consortium name="DOE Joint Genome Institute"/>
            <person name="Koch R.A."/>
            <person name="Yoon G."/>
            <person name="Arayal U."/>
            <person name="Lail K."/>
            <person name="Amirebrahimi M."/>
            <person name="Labutti K."/>
            <person name="Lipzen A."/>
            <person name="Riley R."/>
            <person name="Barry K."/>
            <person name="Henrissat B."/>
            <person name="Grigoriev I.V."/>
            <person name="Herr J.R."/>
            <person name="Aime M.C."/>
        </authorList>
    </citation>
    <scope>NUCLEOTIDE SEQUENCE</scope>
    <source>
        <strain evidence="2">MCA 3950</strain>
    </source>
</reference>
<evidence type="ECO:0000313" key="3">
    <source>
        <dbReference type="Proteomes" id="UP000812287"/>
    </source>
</evidence>
<gene>
    <name evidence="2" type="ORF">BT62DRAFT_827909</name>
</gene>
<dbReference type="Proteomes" id="UP000812287">
    <property type="component" value="Unassembled WGS sequence"/>
</dbReference>
<dbReference type="InterPro" id="IPR035892">
    <property type="entry name" value="C2_domain_sf"/>
</dbReference>
<dbReference type="Gene3D" id="2.60.40.150">
    <property type="entry name" value="C2 domain"/>
    <property type="match status" value="1"/>
</dbReference>